<name>A0A4R6WEE5_9SPHI</name>
<dbReference type="RefSeq" id="WP_133585204.1">
    <property type="nucleotide sequence ID" value="NZ_SNYV01000015.1"/>
</dbReference>
<evidence type="ECO:0000256" key="3">
    <source>
        <dbReference type="ARBA" id="ARBA00023163"/>
    </source>
</evidence>
<dbReference type="GO" id="GO:0043565">
    <property type="term" value="F:sequence-specific DNA binding"/>
    <property type="evidence" value="ECO:0007669"/>
    <property type="project" value="InterPro"/>
</dbReference>
<organism evidence="5 6">
    <name type="scientific">Sphingobacterium yanglingense</name>
    <dbReference type="NCBI Taxonomy" id="1437280"/>
    <lineage>
        <taxon>Bacteria</taxon>
        <taxon>Pseudomonadati</taxon>
        <taxon>Bacteroidota</taxon>
        <taxon>Sphingobacteriia</taxon>
        <taxon>Sphingobacteriales</taxon>
        <taxon>Sphingobacteriaceae</taxon>
        <taxon>Sphingobacterium</taxon>
    </lineage>
</organism>
<keyword evidence="6" id="KW-1185">Reference proteome</keyword>
<keyword evidence="3" id="KW-0804">Transcription</keyword>
<keyword evidence="1" id="KW-0805">Transcription regulation</keyword>
<dbReference type="PANTHER" id="PTHR47893">
    <property type="entry name" value="REGULATORY PROTEIN PCHR"/>
    <property type="match status" value="1"/>
</dbReference>
<dbReference type="SMART" id="SM00342">
    <property type="entry name" value="HTH_ARAC"/>
    <property type="match status" value="1"/>
</dbReference>
<dbReference type="PROSITE" id="PS00041">
    <property type="entry name" value="HTH_ARAC_FAMILY_1"/>
    <property type="match status" value="1"/>
</dbReference>
<dbReference type="PROSITE" id="PS01124">
    <property type="entry name" value="HTH_ARAC_FAMILY_2"/>
    <property type="match status" value="1"/>
</dbReference>
<comment type="caution">
    <text evidence="5">The sequence shown here is derived from an EMBL/GenBank/DDBJ whole genome shotgun (WGS) entry which is preliminary data.</text>
</comment>
<dbReference type="InterPro" id="IPR018062">
    <property type="entry name" value="HTH_AraC-typ_CS"/>
</dbReference>
<evidence type="ECO:0000256" key="2">
    <source>
        <dbReference type="ARBA" id="ARBA00023125"/>
    </source>
</evidence>
<feature type="domain" description="HTH araC/xylS-type" evidence="4">
    <location>
        <begin position="215"/>
        <end position="313"/>
    </location>
</feature>
<dbReference type="InterPro" id="IPR018060">
    <property type="entry name" value="HTH_AraC"/>
</dbReference>
<dbReference type="SUPFAM" id="SSF46689">
    <property type="entry name" value="Homeodomain-like"/>
    <property type="match status" value="1"/>
</dbReference>
<dbReference type="AlphaFoldDB" id="A0A4R6WEE5"/>
<sequence length="314" mass="36741">MKVSARLTESNKYYIRKEVKDSYSKSALLEESEIDIVEQEIGHIAYKQIASSGMILIDAKMYFQLPTIDIFKIEGESIMMEFLYDSNSHNITFSKNYRGRFEMEAEKQIHFFIIILSKEYYFTLIPKSYSLHRNFVDNIFAQDTVSISETMLQFNPAIHSVIHEIKSCNRKGELKRLYIENKIQELLLLQLEVNQQQYLLLHQSGLNDKDHKKLLEAKHILDTNFKDAPRIPELARMSYLNEFKLKSGFKTCFGMTIKNYVISLRMKQAINLLSEDQHSITEIAYLCGYNGIVQFSSAFKTYYGYSPSFLRKVQ</sequence>
<accession>A0A4R6WEE5</accession>
<gene>
    <name evidence="5" type="ORF">CLV99_2970</name>
</gene>
<keyword evidence="2" id="KW-0238">DNA-binding</keyword>
<dbReference type="Gene3D" id="1.10.10.60">
    <property type="entry name" value="Homeodomain-like"/>
    <property type="match status" value="2"/>
</dbReference>
<evidence type="ECO:0000313" key="5">
    <source>
        <dbReference type="EMBL" id="TDQ76383.1"/>
    </source>
</evidence>
<reference evidence="5 6" key="1">
    <citation type="submission" date="2019-03" db="EMBL/GenBank/DDBJ databases">
        <title>Genomic Encyclopedia of Archaeal and Bacterial Type Strains, Phase II (KMG-II): from individual species to whole genera.</title>
        <authorList>
            <person name="Goeker M."/>
        </authorList>
    </citation>
    <scope>NUCLEOTIDE SEQUENCE [LARGE SCALE GENOMIC DNA]</scope>
    <source>
        <strain evidence="5 6">DSM 28353</strain>
    </source>
</reference>
<protein>
    <submittedName>
        <fullName evidence="5">AraC family transcriptional regulator</fullName>
    </submittedName>
</protein>
<dbReference type="InterPro" id="IPR053142">
    <property type="entry name" value="PchR_regulatory_protein"/>
</dbReference>
<dbReference type="PANTHER" id="PTHR47893:SF1">
    <property type="entry name" value="REGULATORY PROTEIN PCHR"/>
    <property type="match status" value="1"/>
</dbReference>
<dbReference type="InterPro" id="IPR009057">
    <property type="entry name" value="Homeodomain-like_sf"/>
</dbReference>
<proteinExistence type="predicted"/>
<evidence type="ECO:0000313" key="6">
    <source>
        <dbReference type="Proteomes" id="UP000295292"/>
    </source>
</evidence>
<dbReference type="GO" id="GO:0003700">
    <property type="term" value="F:DNA-binding transcription factor activity"/>
    <property type="evidence" value="ECO:0007669"/>
    <property type="project" value="InterPro"/>
</dbReference>
<evidence type="ECO:0000259" key="4">
    <source>
        <dbReference type="PROSITE" id="PS01124"/>
    </source>
</evidence>
<dbReference type="OrthoDB" id="799767at2"/>
<dbReference type="EMBL" id="SNYV01000015">
    <property type="protein sequence ID" value="TDQ76383.1"/>
    <property type="molecule type" value="Genomic_DNA"/>
</dbReference>
<evidence type="ECO:0000256" key="1">
    <source>
        <dbReference type="ARBA" id="ARBA00023015"/>
    </source>
</evidence>
<dbReference type="Pfam" id="PF12833">
    <property type="entry name" value="HTH_18"/>
    <property type="match status" value="1"/>
</dbReference>
<dbReference type="Proteomes" id="UP000295292">
    <property type="component" value="Unassembled WGS sequence"/>
</dbReference>